<gene>
    <name evidence="1" type="ORF">PHMEG_00023037</name>
</gene>
<proteinExistence type="predicted"/>
<accession>A0A225VHT3</accession>
<reference evidence="2" key="1">
    <citation type="submission" date="2017-03" db="EMBL/GenBank/DDBJ databases">
        <title>Phytopthora megakarya and P. palmivora, two closely related causual agents of cacao black pod achieved similar genome size and gene model numbers by different mechanisms.</title>
        <authorList>
            <person name="Ali S."/>
            <person name="Shao J."/>
            <person name="Larry D.J."/>
            <person name="Kronmiller B."/>
            <person name="Shen D."/>
            <person name="Strem M.D."/>
            <person name="Melnick R.L."/>
            <person name="Guiltinan M.J."/>
            <person name="Tyler B.M."/>
            <person name="Meinhardt L.W."/>
            <person name="Bailey B.A."/>
        </authorList>
    </citation>
    <scope>NUCLEOTIDE SEQUENCE [LARGE SCALE GENOMIC DNA]</scope>
    <source>
        <strain evidence="2">zdho120</strain>
    </source>
</reference>
<evidence type="ECO:0000313" key="2">
    <source>
        <dbReference type="Proteomes" id="UP000198211"/>
    </source>
</evidence>
<keyword evidence="2" id="KW-1185">Reference proteome</keyword>
<dbReference type="Proteomes" id="UP000198211">
    <property type="component" value="Unassembled WGS sequence"/>
</dbReference>
<dbReference type="AlphaFoldDB" id="A0A225VHT3"/>
<comment type="caution">
    <text evidence="1">The sequence shown here is derived from an EMBL/GenBank/DDBJ whole genome shotgun (WGS) entry which is preliminary data.</text>
</comment>
<organism evidence="1 2">
    <name type="scientific">Phytophthora megakarya</name>
    <dbReference type="NCBI Taxonomy" id="4795"/>
    <lineage>
        <taxon>Eukaryota</taxon>
        <taxon>Sar</taxon>
        <taxon>Stramenopiles</taxon>
        <taxon>Oomycota</taxon>
        <taxon>Peronosporomycetes</taxon>
        <taxon>Peronosporales</taxon>
        <taxon>Peronosporaceae</taxon>
        <taxon>Phytophthora</taxon>
    </lineage>
</organism>
<feature type="non-terminal residue" evidence="1">
    <location>
        <position position="215"/>
    </location>
</feature>
<evidence type="ECO:0000313" key="1">
    <source>
        <dbReference type="EMBL" id="OWZ04963.1"/>
    </source>
</evidence>
<sequence length="215" mass="24778">MLTELEKKDRRREQCPFNFQLNNQLLQKEIQDLDLQYRSYCLGIPAKQTPWTFATRYFALFRESVSRSQNFSALALRSLRVSTTSDVTDGFKVGPEAILENMLLFSYYFRNFHVVLEELKKGPTADSIVAITTTSVTISENTLRLVFPHLAEDWVESQHSLGSKLLNQQLVMRGLVRFDWDNITNRVVGIYSQSDLLTPMLRTLGSLQDVSRAFN</sequence>
<dbReference type="EMBL" id="NBNE01004679">
    <property type="protein sequence ID" value="OWZ04963.1"/>
    <property type="molecule type" value="Genomic_DNA"/>
</dbReference>
<evidence type="ECO:0008006" key="3">
    <source>
        <dbReference type="Google" id="ProtNLM"/>
    </source>
</evidence>
<name>A0A225VHT3_9STRA</name>
<protein>
    <recommendedName>
        <fullName evidence="3">Bzip transcription factor</fullName>
    </recommendedName>
</protein>